<dbReference type="AlphaFoldDB" id="A0A1I0VVG6"/>
<protein>
    <submittedName>
        <fullName evidence="3">Oxidoreductase family, NAD-binding Rossmann fold</fullName>
    </submittedName>
</protein>
<dbReference type="PANTHER" id="PTHR43818:SF11">
    <property type="entry name" value="BCDNA.GH03377"/>
    <property type="match status" value="1"/>
</dbReference>
<dbReference type="RefSeq" id="WP_175501195.1">
    <property type="nucleotide sequence ID" value="NZ_FOJU01000001.1"/>
</dbReference>
<keyword evidence="4" id="KW-1185">Reference proteome</keyword>
<accession>A0A1I0VVG6</accession>
<evidence type="ECO:0000256" key="1">
    <source>
        <dbReference type="ARBA" id="ARBA00023002"/>
    </source>
</evidence>
<gene>
    <name evidence="3" type="ORF">SAMN05421688_1035</name>
</gene>
<evidence type="ECO:0000313" key="4">
    <source>
        <dbReference type="Proteomes" id="UP000198796"/>
    </source>
</evidence>
<proteinExistence type="predicted"/>
<dbReference type="GO" id="GO:0016491">
    <property type="term" value="F:oxidoreductase activity"/>
    <property type="evidence" value="ECO:0007669"/>
    <property type="project" value="UniProtKB-KW"/>
</dbReference>
<dbReference type="PANTHER" id="PTHR43818">
    <property type="entry name" value="BCDNA.GH03377"/>
    <property type="match status" value="1"/>
</dbReference>
<dbReference type="STRING" id="871651.SAMN05421688_1035"/>
<keyword evidence="1" id="KW-0560">Oxidoreductase</keyword>
<feature type="domain" description="Gfo/Idh/MocA-like oxidoreductase N-terminal" evidence="2">
    <location>
        <begin position="5"/>
        <end position="98"/>
    </location>
</feature>
<dbReference type="EMBL" id="FOJU01000001">
    <property type="protein sequence ID" value="SFA80415.1"/>
    <property type="molecule type" value="Genomic_DNA"/>
</dbReference>
<dbReference type="Proteomes" id="UP000198796">
    <property type="component" value="Unassembled WGS sequence"/>
</dbReference>
<dbReference type="SUPFAM" id="SSF51735">
    <property type="entry name" value="NAD(P)-binding Rossmann-fold domains"/>
    <property type="match status" value="1"/>
</dbReference>
<dbReference type="GO" id="GO:0000166">
    <property type="term" value="F:nucleotide binding"/>
    <property type="evidence" value="ECO:0007669"/>
    <property type="project" value="InterPro"/>
</dbReference>
<dbReference type="InterPro" id="IPR036291">
    <property type="entry name" value="NAD(P)-bd_dom_sf"/>
</dbReference>
<evidence type="ECO:0000313" key="3">
    <source>
        <dbReference type="EMBL" id="SFA80415.1"/>
    </source>
</evidence>
<dbReference type="InterPro" id="IPR000683">
    <property type="entry name" value="Gfo/Idh/MocA-like_OxRdtase_N"/>
</dbReference>
<name>A0A1I0VVG6_9RHOB</name>
<reference evidence="3 4" key="1">
    <citation type="submission" date="2016-10" db="EMBL/GenBank/DDBJ databases">
        <authorList>
            <person name="de Groot N.N."/>
        </authorList>
    </citation>
    <scope>NUCLEOTIDE SEQUENCE [LARGE SCALE GENOMIC DNA]</scope>
    <source>
        <strain evidence="3 4">DSM 29316</strain>
    </source>
</reference>
<dbReference type="InterPro" id="IPR050463">
    <property type="entry name" value="Gfo/Idh/MocA_oxidrdct_glycsds"/>
</dbReference>
<sequence>MDIGLGLIGTGFMGKAHGLAYHAAGPVFGDLSKVGLACLCDTPPDMALAMDEQFGFAGPTDDWRALNDRLDIDIAVIASSNAPHHPIALASIVAGKHVHS</sequence>
<dbReference type="Pfam" id="PF01408">
    <property type="entry name" value="GFO_IDH_MocA"/>
    <property type="match status" value="1"/>
</dbReference>
<dbReference type="Gene3D" id="3.40.50.720">
    <property type="entry name" value="NAD(P)-binding Rossmann-like Domain"/>
    <property type="match status" value="1"/>
</dbReference>
<organism evidence="3 4">
    <name type="scientific">Poseidonocella pacifica</name>
    <dbReference type="NCBI Taxonomy" id="871651"/>
    <lineage>
        <taxon>Bacteria</taxon>
        <taxon>Pseudomonadati</taxon>
        <taxon>Pseudomonadota</taxon>
        <taxon>Alphaproteobacteria</taxon>
        <taxon>Rhodobacterales</taxon>
        <taxon>Roseobacteraceae</taxon>
        <taxon>Poseidonocella</taxon>
    </lineage>
</organism>
<evidence type="ECO:0000259" key="2">
    <source>
        <dbReference type="Pfam" id="PF01408"/>
    </source>
</evidence>